<evidence type="ECO:0000313" key="2">
    <source>
        <dbReference type="Proteomes" id="UP000800038"/>
    </source>
</evidence>
<evidence type="ECO:0000313" key="1">
    <source>
        <dbReference type="EMBL" id="KAF1940839.1"/>
    </source>
</evidence>
<reference evidence="1" key="1">
    <citation type="journal article" date="2020" name="Stud. Mycol.">
        <title>101 Dothideomycetes genomes: a test case for predicting lifestyles and emergence of pathogens.</title>
        <authorList>
            <person name="Haridas S."/>
            <person name="Albert R."/>
            <person name="Binder M."/>
            <person name="Bloem J."/>
            <person name="Labutti K."/>
            <person name="Salamov A."/>
            <person name="Andreopoulos B."/>
            <person name="Baker S."/>
            <person name="Barry K."/>
            <person name="Bills G."/>
            <person name="Bluhm B."/>
            <person name="Cannon C."/>
            <person name="Castanera R."/>
            <person name="Culley D."/>
            <person name="Daum C."/>
            <person name="Ezra D."/>
            <person name="Gonzalez J."/>
            <person name="Henrissat B."/>
            <person name="Kuo A."/>
            <person name="Liang C."/>
            <person name="Lipzen A."/>
            <person name="Lutzoni F."/>
            <person name="Magnuson J."/>
            <person name="Mondo S."/>
            <person name="Nolan M."/>
            <person name="Ohm R."/>
            <person name="Pangilinan J."/>
            <person name="Park H.-J."/>
            <person name="Ramirez L."/>
            <person name="Alfaro M."/>
            <person name="Sun H."/>
            <person name="Tritt A."/>
            <person name="Yoshinaga Y."/>
            <person name="Zwiers L.-H."/>
            <person name="Turgeon B."/>
            <person name="Goodwin S."/>
            <person name="Spatafora J."/>
            <person name="Crous P."/>
            <person name="Grigoriev I."/>
        </authorList>
    </citation>
    <scope>NUCLEOTIDE SEQUENCE</scope>
    <source>
        <strain evidence="1">CBS 161.51</strain>
    </source>
</reference>
<dbReference type="AlphaFoldDB" id="A0A6A5SN02"/>
<dbReference type="Proteomes" id="UP000800038">
    <property type="component" value="Unassembled WGS sequence"/>
</dbReference>
<proteinExistence type="predicted"/>
<organism evidence="1 2">
    <name type="scientific">Clathrospora elynae</name>
    <dbReference type="NCBI Taxonomy" id="706981"/>
    <lineage>
        <taxon>Eukaryota</taxon>
        <taxon>Fungi</taxon>
        <taxon>Dikarya</taxon>
        <taxon>Ascomycota</taxon>
        <taxon>Pezizomycotina</taxon>
        <taxon>Dothideomycetes</taxon>
        <taxon>Pleosporomycetidae</taxon>
        <taxon>Pleosporales</taxon>
        <taxon>Diademaceae</taxon>
        <taxon>Clathrospora</taxon>
    </lineage>
</organism>
<protein>
    <submittedName>
        <fullName evidence="1">Uncharacterized protein</fullName>
    </submittedName>
</protein>
<gene>
    <name evidence="1" type="ORF">EJ02DRAFT_467003</name>
</gene>
<name>A0A6A5SN02_9PLEO</name>
<dbReference type="EMBL" id="ML976056">
    <property type="protein sequence ID" value="KAF1940839.1"/>
    <property type="molecule type" value="Genomic_DNA"/>
</dbReference>
<dbReference type="OrthoDB" id="3778180at2759"/>
<accession>A0A6A5SN02</accession>
<sequence length="170" mass="18558">MGHDGTPVMLLEPNSPEMREPSYVEQSMRILSDYIAKLPQLNVGTSMGSCTDSQPSSRASSVPLLLIIVDWGSTISTYTAPGGSSCNHIGTILPPPLPQHHYQQNVHANPYYKPPHTPISPQFPTPNSYTDKHANPEFGPYYPQHHIPRPSSAPSPLTYIHLAAPALLSI</sequence>
<keyword evidence="2" id="KW-1185">Reference proteome</keyword>